<proteinExistence type="predicted"/>
<gene>
    <name evidence="1" type="ORF">IWW38_002458</name>
</gene>
<feature type="non-terminal residue" evidence="1">
    <location>
        <position position="1"/>
    </location>
</feature>
<evidence type="ECO:0000313" key="1">
    <source>
        <dbReference type="EMBL" id="KAJ2894848.1"/>
    </source>
</evidence>
<protein>
    <submittedName>
        <fullName evidence="1">Uncharacterized protein</fullName>
    </submittedName>
</protein>
<reference evidence="1" key="1">
    <citation type="submission" date="2022-07" db="EMBL/GenBank/DDBJ databases">
        <title>Phylogenomic reconstructions and comparative analyses of Kickxellomycotina fungi.</title>
        <authorList>
            <person name="Reynolds N.K."/>
            <person name="Stajich J.E."/>
            <person name="Barry K."/>
            <person name="Grigoriev I.V."/>
            <person name="Crous P."/>
            <person name="Smith M.E."/>
        </authorList>
    </citation>
    <scope>NUCLEOTIDE SEQUENCE</scope>
    <source>
        <strain evidence="1">CBS 190363</strain>
    </source>
</reference>
<dbReference type="EMBL" id="JANBVB010000361">
    <property type="protein sequence ID" value="KAJ2894848.1"/>
    <property type="molecule type" value="Genomic_DNA"/>
</dbReference>
<organism evidence="1 2">
    <name type="scientific">Coemansia aciculifera</name>
    <dbReference type="NCBI Taxonomy" id="417176"/>
    <lineage>
        <taxon>Eukaryota</taxon>
        <taxon>Fungi</taxon>
        <taxon>Fungi incertae sedis</taxon>
        <taxon>Zoopagomycota</taxon>
        <taxon>Kickxellomycotina</taxon>
        <taxon>Kickxellomycetes</taxon>
        <taxon>Kickxellales</taxon>
        <taxon>Kickxellaceae</taxon>
        <taxon>Coemansia</taxon>
    </lineage>
</organism>
<sequence>DFLERFGDMANKRVYDIITCDESYVHLYSTTYGLAAKVWIEQGERPPEQHRATRHQQKFMVLIFFNRSKIIY</sequence>
<comment type="caution">
    <text evidence="1">The sequence shown here is derived from an EMBL/GenBank/DDBJ whole genome shotgun (WGS) entry which is preliminary data.</text>
</comment>
<keyword evidence="2" id="KW-1185">Reference proteome</keyword>
<accession>A0ACC1M4F2</accession>
<dbReference type="Proteomes" id="UP001139981">
    <property type="component" value="Unassembled WGS sequence"/>
</dbReference>
<name>A0ACC1M4F2_9FUNG</name>
<evidence type="ECO:0000313" key="2">
    <source>
        <dbReference type="Proteomes" id="UP001139981"/>
    </source>
</evidence>